<gene>
    <name evidence="1" type="ORF">SAMN05421783_1122</name>
</gene>
<dbReference type="RefSeq" id="WP_093032799.1">
    <property type="nucleotide sequence ID" value="NZ_FNNZ01000012.1"/>
</dbReference>
<proteinExistence type="predicted"/>
<dbReference type="EMBL" id="FNNZ01000012">
    <property type="protein sequence ID" value="SDW99126.1"/>
    <property type="molecule type" value="Genomic_DNA"/>
</dbReference>
<accession>A0A1H2Y1W1</accession>
<keyword evidence="2" id="KW-1185">Reference proteome</keyword>
<organism evidence="1 2">
    <name type="scientific">Thiocapsa roseopersicina</name>
    <dbReference type="NCBI Taxonomy" id="1058"/>
    <lineage>
        <taxon>Bacteria</taxon>
        <taxon>Pseudomonadati</taxon>
        <taxon>Pseudomonadota</taxon>
        <taxon>Gammaproteobacteria</taxon>
        <taxon>Chromatiales</taxon>
        <taxon>Chromatiaceae</taxon>
        <taxon>Thiocapsa</taxon>
    </lineage>
</organism>
<reference evidence="2" key="1">
    <citation type="submission" date="2016-10" db="EMBL/GenBank/DDBJ databases">
        <authorList>
            <person name="Varghese N."/>
            <person name="Submissions S."/>
        </authorList>
    </citation>
    <scope>NUCLEOTIDE SEQUENCE [LARGE SCALE GENOMIC DNA]</scope>
    <source>
        <strain evidence="2">DSM 217</strain>
    </source>
</reference>
<protein>
    <submittedName>
        <fullName evidence="1">Uncharacterized protein</fullName>
    </submittedName>
</protein>
<dbReference type="STRING" id="1058.SAMN05421783_1122"/>
<sequence>MTDTNEFRFQMTDLETDAKAASEIVEMIRLVALVHTLEDETEFDIEVPLTVAIRLANELAVRLRERLCKERGEAFERAVQRAAAA</sequence>
<dbReference type="Proteomes" id="UP000198816">
    <property type="component" value="Unassembled WGS sequence"/>
</dbReference>
<name>A0A1H2Y1W1_THIRO</name>
<evidence type="ECO:0000313" key="2">
    <source>
        <dbReference type="Proteomes" id="UP000198816"/>
    </source>
</evidence>
<evidence type="ECO:0000313" key="1">
    <source>
        <dbReference type="EMBL" id="SDW99126.1"/>
    </source>
</evidence>
<dbReference type="AlphaFoldDB" id="A0A1H2Y1W1"/>